<dbReference type="EMBL" id="WJIE01000002">
    <property type="protein sequence ID" value="MRG91941.1"/>
    <property type="molecule type" value="Genomic_DNA"/>
</dbReference>
<protein>
    <recommendedName>
        <fullName evidence="2">Putative nickel insertion protein</fullName>
    </recommendedName>
</protein>
<proteinExistence type="inferred from homology"/>
<dbReference type="GO" id="GO:0016151">
    <property type="term" value="F:nickel cation binding"/>
    <property type="evidence" value="ECO:0007669"/>
    <property type="project" value="UniProtKB-UniRule"/>
</dbReference>
<keyword evidence="5" id="KW-1185">Reference proteome</keyword>
<evidence type="ECO:0000256" key="2">
    <source>
        <dbReference type="HAMAP-Rule" id="MF_01074"/>
    </source>
</evidence>
<gene>
    <name evidence="4" type="primary">larC</name>
    <name evidence="4" type="ORF">GF068_08385</name>
</gene>
<dbReference type="PANTHER" id="PTHR36566">
    <property type="entry name" value="NICKEL INSERTION PROTEIN-RELATED"/>
    <property type="match status" value="1"/>
</dbReference>
<keyword evidence="1 2" id="KW-0533">Nickel</keyword>
<comment type="caution">
    <text evidence="4">The sequence shown here is derived from an EMBL/GenBank/DDBJ whole genome shotgun (WGS) entry which is preliminary data.</text>
</comment>
<feature type="region of interest" description="Disordered" evidence="3">
    <location>
        <begin position="1"/>
        <end position="71"/>
    </location>
</feature>
<dbReference type="HAMAP" id="MF_01074">
    <property type="entry name" value="LarC"/>
    <property type="match status" value="1"/>
</dbReference>
<feature type="compositionally biased region" description="Basic and acidic residues" evidence="3">
    <location>
        <begin position="1"/>
        <end position="24"/>
    </location>
</feature>
<evidence type="ECO:0000313" key="5">
    <source>
        <dbReference type="Proteomes" id="UP000440224"/>
    </source>
</evidence>
<dbReference type="InterPro" id="IPR002822">
    <property type="entry name" value="Ni_insertion"/>
</dbReference>
<dbReference type="GO" id="GO:0016829">
    <property type="term" value="F:lyase activity"/>
    <property type="evidence" value="ECO:0007669"/>
    <property type="project" value="UniProtKB-UniRule"/>
</dbReference>
<keyword evidence="2" id="KW-0456">Lyase</keyword>
<dbReference type="Proteomes" id="UP000440224">
    <property type="component" value="Unassembled WGS sequence"/>
</dbReference>
<dbReference type="NCBIfam" id="TIGR00299">
    <property type="entry name" value="nickel pincer cofactor biosynthesis protein LarC"/>
    <property type="match status" value="1"/>
</dbReference>
<dbReference type="Pfam" id="PF01969">
    <property type="entry name" value="Ni_insertion"/>
    <property type="match status" value="1"/>
</dbReference>
<evidence type="ECO:0000256" key="1">
    <source>
        <dbReference type="ARBA" id="ARBA00022596"/>
    </source>
</evidence>
<reference evidence="4 5" key="1">
    <citation type="submission" date="2019-10" db="EMBL/GenBank/DDBJ databases">
        <title>A soil myxobacterium in the family Polyangiaceae.</title>
        <authorList>
            <person name="Li Y."/>
            <person name="Wang J."/>
        </authorList>
    </citation>
    <scope>NUCLEOTIDE SEQUENCE [LARGE SCALE GENOMIC DNA]</scope>
    <source>
        <strain evidence="4 5">DSM 14734</strain>
    </source>
</reference>
<feature type="compositionally biased region" description="Basic and acidic residues" evidence="3">
    <location>
        <begin position="52"/>
        <end position="71"/>
    </location>
</feature>
<comment type="similarity">
    <text evidence="2">Belongs to the LarC family.</text>
</comment>
<dbReference type="AlphaFoldDB" id="A0A6N7PSU7"/>
<accession>A0A6N7PSU7</accession>
<sequence>MHGHGHDHGHGHGHGHGHDHDHGHGHVHHAHDHGHAHTHDHPHTHAHAPGPSHDHGHVHGHGEGRGHEHPVRTPLLEQGAGIGKILFFDAFSGIAGDMTIAALLDLGVPLLVIEHAVAALPLEGVFLERGHVHRSGIVATSFEVHVETPQPERTYASIDAMLASAPLEPDVQALARRIFRRLAEAECAVHRMPLDEVHFHEVGAVDAIVDIVGAAAALVYLGAEARGAPLPMGRGFVRARHGILPLPPPATVECLRGVPTYGVDLDAELVTPTGAAIVSTAAVRFERWPSFAPERVGWGAGSRELPDRPNLLRVVLGTRGGASDEPTVGASHVVLEVNVDDMTGEMAAHAIEALFAAGALDAWAVPITMKKGRPALTIAALAPSPQADAVGATLLKETTSIGLRKIPVTRTERPRRTVAVDTAYGRVRVKISEGPFGPPQVKPEFEDCAAAAKTHGVALREVIQAALAALENVPGKT</sequence>
<dbReference type="Gene3D" id="3.30.70.1380">
    <property type="entry name" value="Transcriptional regulatory protein pf0864 domain like"/>
    <property type="match status" value="1"/>
</dbReference>
<dbReference type="Gene3D" id="3.10.20.300">
    <property type="entry name" value="mk0293 like domain"/>
    <property type="match status" value="1"/>
</dbReference>
<evidence type="ECO:0000256" key="3">
    <source>
        <dbReference type="SAM" id="MobiDB-lite"/>
    </source>
</evidence>
<evidence type="ECO:0000313" key="4">
    <source>
        <dbReference type="EMBL" id="MRG91941.1"/>
    </source>
</evidence>
<name>A0A6N7PSU7_9BACT</name>
<organism evidence="4 5">
    <name type="scientific">Polyangium spumosum</name>
    <dbReference type="NCBI Taxonomy" id="889282"/>
    <lineage>
        <taxon>Bacteria</taxon>
        <taxon>Pseudomonadati</taxon>
        <taxon>Myxococcota</taxon>
        <taxon>Polyangia</taxon>
        <taxon>Polyangiales</taxon>
        <taxon>Polyangiaceae</taxon>
        <taxon>Polyangium</taxon>
    </lineage>
</organism>
<feature type="compositionally biased region" description="Basic and acidic residues" evidence="3">
    <location>
        <begin position="33"/>
        <end position="43"/>
    </location>
</feature>
<dbReference type="PANTHER" id="PTHR36566:SF1">
    <property type="entry name" value="PYRIDINIUM-3,5-BISTHIOCARBOXYLIC ACID MONONUCLEOTIDE NICKEL INSERTION PROTEIN"/>
    <property type="match status" value="1"/>
</dbReference>